<keyword evidence="2" id="KW-1185">Reference proteome</keyword>
<dbReference type="EMBL" id="AWWI01000111">
    <property type="protein sequence ID" value="PIL19141.1"/>
    <property type="molecule type" value="Genomic_DNA"/>
</dbReference>
<accession>A0A2G8RCJ2</accession>
<evidence type="ECO:0008006" key="3">
    <source>
        <dbReference type="Google" id="ProtNLM"/>
    </source>
</evidence>
<dbReference type="InterPro" id="IPR023393">
    <property type="entry name" value="START-like_dom_sf"/>
</dbReference>
<dbReference type="CDD" id="cd07812">
    <property type="entry name" value="SRPBCC"/>
    <property type="match status" value="1"/>
</dbReference>
<organism evidence="1 2">
    <name type="scientific">Puniceibacterium antarcticum</name>
    <dbReference type="NCBI Taxonomy" id="1206336"/>
    <lineage>
        <taxon>Bacteria</taxon>
        <taxon>Pseudomonadati</taxon>
        <taxon>Pseudomonadota</taxon>
        <taxon>Alphaproteobacteria</taxon>
        <taxon>Rhodobacterales</taxon>
        <taxon>Paracoccaceae</taxon>
        <taxon>Puniceibacterium</taxon>
    </lineage>
</organism>
<dbReference type="SUPFAM" id="SSF55961">
    <property type="entry name" value="Bet v1-like"/>
    <property type="match status" value="1"/>
</dbReference>
<dbReference type="AlphaFoldDB" id="A0A2G8RCJ2"/>
<evidence type="ECO:0000313" key="1">
    <source>
        <dbReference type="EMBL" id="PIL19141.1"/>
    </source>
</evidence>
<comment type="caution">
    <text evidence="1">The sequence shown here is derived from an EMBL/GenBank/DDBJ whole genome shotgun (WGS) entry which is preliminary data.</text>
</comment>
<name>A0A2G8RCJ2_9RHOB</name>
<proteinExistence type="predicted"/>
<dbReference type="Gene3D" id="3.30.530.20">
    <property type="match status" value="1"/>
</dbReference>
<gene>
    <name evidence="1" type="ORF">P775_16295</name>
</gene>
<dbReference type="Proteomes" id="UP000231259">
    <property type="component" value="Unassembled WGS sequence"/>
</dbReference>
<evidence type="ECO:0000313" key="2">
    <source>
        <dbReference type="Proteomes" id="UP000231259"/>
    </source>
</evidence>
<reference evidence="1 2" key="1">
    <citation type="submission" date="2013-09" db="EMBL/GenBank/DDBJ databases">
        <title>Genome sequencing of Phaeobacter antarcticus sp. nov. SM1211.</title>
        <authorList>
            <person name="Zhang X.-Y."/>
            <person name="Liu C."/>
            <person name="Chen X.-L."/>
            <person name="Xie B.-B."/>
            <person name="Qin Q.-L."/>
            <person name="Rong J.-C."/>
            <person name="Zhang Y.-Z."/>
        </authorList>
    </citation>
    <scope>NUCLEOTIDE SEQUENCE [LARGE SCALE GENOMIC DNA]</scope>
    <source>
        <strain evidence="1 2">SM1211</strain>
    </source>
</reference>
<sequence>MRVNFTAQEDIKAPLDQVFAELSDFEAILAAVTQQGGEVQRTDDGDATGVGSRWSSAFELNDKMREITVTLTEYVPPNAMAFVAVSAGIELQARVDLVALTSVETRVDVVVDMLPKTMSARLLMQPMKLARGKLADKFQSRVKTYAKELETRLNHTA</sequence>
<protein>
    <recommendedName>
        <fullName evidence="3">SRPBCC family protein</fullName>
    </recommendedName>
</protein>